<evidence type="ECO:0000313" key="1">
    <source>
        <dbReference type="EMBL" id="GMN28105.1"/>
    </source>
</evidence>
<proteinExistence type="predicted"/>
<dbReference type="AlphaFoldDB" id="A0AA88CR91"/>
<dbReference type="EMBL" id="BTGU01004500">
    <property type="protein sequence ID" value="GMN28105.1"/>
    <property type="molecule type" value="Genomic_DNA"/>
</dbReference>
<keyword evidence="2" id="KW-1185">Reference proteome</keyword>
<reference evidence="1" key="1">
    <citation type="submission" date="2023-07" db="EMBL/GenBank/DDBJ databases">
        <title>draft genome sequence of fig (Ficus carica).</title>
        <authorList>
            <person name="Takahashi T."/>
            <person name="Nishimura K."/>
        </authorList>
    </citation>
    <scope>NUCLEOTIDE SEQUENCE</scope>
</reference>
<comment type="caution">
    <text evidence="1">The sequence shown here is derived from an EMBL/GenBank/DDBJ whole genome shotgun (WGS) entry which is preliminary data.</text>
</comment>
<accession>A0AA88CR91</accession>
<gene>
    <name evidence="1" type="ORF">TIFTF001_046204</name>
</gene>
<dbReference type="Proteomes" id="UP001187192">
    <property type="component" value="Unassembled WGS sequence"/>
</dbReference>
<sequence>MCAHTHSETWNSRIIEKTRWSNALVIPEFTNKVHETFDSIGLSLDSLFTKHLLQVIHDLPSSFMLFILFLEHVRHARPNIAHSTKIGIVPALKRYKFPIRSIDHRRGWSRLGKDETVFLKV</sequence>
<organism evidence="1 2">
    <name type="scientific">Ficus carica</name>
    <name type="common">Common fig</name>
    <dbReference type="NCBI Taxonomy" id="3494"/>
    <lineage>
        <taxon>Eukaryota</taxon>
        <taxon>Viridiplantae</taxon>
        <taxon>Streptophyta</taxon>
        <taxon>Embryophyta</taxon>
        <taxon>Tracheophyta</taxon>
        <taxon>Spermatophyta</taxon>
        <taxon>Magnoliopsida</taxon>
        <taxon>eudicotyledons</taxon>
        <taxon>Gunneridae</taxon>
        <taxon>Pentapetalae</taxon>
        <taxon>rosids</taxon>
        <taxon>fabids</taxon>
        <taxon>Rosales</taxon>
        <taxon>Moraceae</taxon>
        <taxon>Ficeae</taxon>
        <taxon>Ficus</taxon>
    </lineage>
</organism>
<evidence type="ECO:0000313" key="2">
    <source>
        <dbReference type="Proteomes" id="UP001187192"/>
    </source>
</evidence>
<protein>
    <submittedName>
        <fullName evidence="1">Uncharacterized protein</fullName>
    </submittedName>
</protein>
<name>A0AA88CR91_FICCA</name>